<dbReference type="Proteomes" id="UP000030745">
    <property type="component" value="Unassembled WGS sequence"/>
</dbReference>
<sequence length="128" mass="14676">IQASSPSSTRGRQRPTPPTPSAPASRFFALASRRQTGRQRSSPSGKIHHESKRLLRQRRPPAVAWSAFDRYRSRPWTVQMRHRRWLHRPTHRPPSTHWPSKALARQRRRRCTTATTSTSASVSPPSTP</sequence>
<feature type="compositionally biased region" description="Low complexity" evidence="1">
    <location>
        <begin position="112"/>
        <end position="128"/>
    </location>
</feature>
<feature type="compositionally biased region" description="Basic residues" evidence="1">
    <location>
        <begin position="49"/>
        <end position="59"/>
    </location>
</feature>
<dbReference type="KEGG" id="spar:SPRG_18543"/>
<reference evidence="2 3" key="1">
    <citation type="journal article" date="2013" name="PLoS Genet.">
        <title>Distinctive expansion of potential virulence genes in the genome of the oomycete fish pathogen Saprolegnia parasitica.</title>
        <authorList>
            <person name="Jiang R.H."/>
            <person name="de Bruijn I."/>
            <person name="Haas B.J."/>
            <person name="Belmonte R."/>
            <person name="Lobach L."/>
            <person name="Christie J."/>
            <person name="van den Ackerveken G."/>
            <person name="Bottin A."/>
            <person name="Bulone V."/>
            <person name="Diaz-Moreno S.M."/>
            <person name="Dumas B."/>
            <person name="Fan L."/>
            <person name="Gaulin E."/>
            <person name="Govers F."/>
            <person name="Grenville-Briggs L.J."/>
            <person name="Horner N.R."/>
            <person name="Levin J.Z."/>
            <person name="Mammella M."/>
            <person name="Meijer H.J."/>
            <person name="Morris P."/>
            <person name="Nusbaum C."/>
            <person name="Oome S."/>
            <person name="Phillips A.J."/>
            <person name="van Rooyen D."/>
            <person name="Rzeszutek E."/>
            <person name="Saraiva M."/>
            <person name="Secombes C.J."/>
            <person name="Seidl M.F."/>
            <person name="Snel B."/>
            <person name="Stassen J.H."/>
            <person name="Sykes S."/>
            <person name="Tripathy S."/>
            <person name="van den Berg H."/>
            <person name="Vega-Arreguin J.C."/>
            <person name="Wawra S."/>
            <person name="Young S.K."/>
            <person name="Zeng Q."/>
            <person name="Dieguez-Uribeondo J."/>
            <person name="Russ C."/>
            <person name="Tyler B.M."/>
            <person name="van West P."/>
        </authorList>
    </citation>
    <scope>NUCLEOTIDE SEQUENCE [LARGE SCALE GENOMIC DNA]</scope>
    <source>
        <strain evidence="2 3">CBS 223.65</strain>
    </source>
</reference>
<name>A0A067BMG2_SAPPC</name>
<dbReference type="EMBL" id="KK584472">
    <property type="protein sequence ID" value="KDO15917.1"/>
    <property type="molecule type" value="Genomic_DNA"/>
</dbReference>
<feature type="non-terminal residue" evidence="2">
    <location>
        <position position="128"/>
    </location>
</feature>
<feature type="non-terminal residue" evidence="2">
    <location>
        <position position="1"/>
    </location>
</feature>
<evidence type="ECO:0000313" key="2">
    <source>
        <dbReference type="EMBL" id="KDO15917.1"/>
    </source>
</evidence>
<dbReference type="AlphaFoldDB" id="A0A067BMG2"/>
<gene>
    <name evidence="2" type="ORF">SPRG_18543</name>
</gene>
<feature type="region of interest" description="Disordered" evidence="1">
    <location>
        <begin position="87"/>
        <end position="128"/>
    </location>
</feature>
<dbReference type="RefSeq" id="XP_012213376.1">
    <property type="nucleotide sequence ID" value="XM_012357986.1"/>
</dbReference>
<evidence type="ECO:0000256" key="1">
    <source>
        <dbReference type="SAM" id="MobiDB-lite"/>
    </source>
</evidence>
<proteinExistence type="predicted"/>
<feature type="region of interest" description="Disordered" evidence="1">
    <location>
        <begin position="1"/>
        <end position="60"/>
    </location>
</feature>
<protein>
    <submittedName>
        <fullName evidence="2">Uncharacterized protein</fullName>
    </submittedName>
</protein>
<evidence type="ECO:0000313" key="3">
    <source>
        <dbReference type="Proteomes" id="UP000030745"/>
    </source>
</evidence>
<organism evidence="2 3">
    <name type="scientific">Saprolegnia parasitica (strain CBS 223.65)</name>
    <dbReference type="NCBI Taxonomy" id="695850"/>
    <lineage>
        <taxon>Eukaryota</taxon>
        <taxon>Sar</taxon>
        <taxon>Stramenopiles</taxon>
        <taxon>Oomycota</taxon>
        <taxon>Saprolegniomycetes</taxon>
        <taxon>Saprolegniales</taxon>
        <taxon>Saprolegniaceae</taxon>
        <taxon>Saprolegnia</taxon>
    </lineage>
</organism>
<dbReference type="VEuPathDB" id="FungiDB:SPRG_18543"/>
<feature type="compositionally biased region" description="Low complexity" evidence="1">
    <location>
        <begin position="1"/>
        <end position="10"/>
    </location>
</feature>
<dbReference type="GeneID" id="24140066"/>
<keyword evidence="3" id="KW-1185">Reference proteome</keyword>
<accession>A0A067BMG2</accession>